<dbReference type="Proteomes" id="UP001143910">
    <property type="component" value="Unassembled WGS sequence"/>
</dbReference>
<keyword evidence="2" id="KW-1185">Reference proteome</keyword>
<protein>
    <submittedName>
        <fullName evidence="1">Uncharacterized protein</fullName>
    </submittedName>
</protein>
<gene>
    <name evidence="1" type="ORF">NQ176_g1526</name>
</gene>
<organism evidence="1 2">
    <name type="scientific">Zarea fungicola</name>
    <dbReference type="NCBI Taxonomy" id="93591"/>
    <lineage>
        <taxon>Eukaryota</taxon>
        <taxon>Fungi</taxon>
        <taxon>Dikarya</taxon>
        <taxon>Ascomycota</taxon>
        <taxon>Pezizomycotina</taxon>
        <taxon>Sordariomycetes</taxon>
        <taxon>Hypocreomycetidae</taxon>
        <taxon>Hypocreales</taxon>
        <taxon>Cordycipitaceae</taxon>
        <taxon>Zarea</taxon>
    </lineage>
</organism>
<accession>A0ACC1NSF5</accession>
<comment type="caution">
    <text evidence="1">The sequence shown here is derived from an EMBL/GenBank/DDBJ whole genome shotgun (WGS) entry which is preliminary data.</text>
</comment>
<name>A0ACC1NSF5_9HYPO</name>
<dbReference type="EMBL" id="JANJQO010000087">
    <property type="protein sequence ID" value="KAJ2982227.1"/>
    <property type="molecule type" value="Genomic_DNA"/>
</dbReference>
<proteinExistence type="predicted"/>
<reference evidence="1" key="1">
    <citation type="submission" date="2022-08" db="EMBL/GenBank/DDBJ databases">
        <title>Genome Sequence of Lecanicillium fungicola.</title>
        <authorList>
            <person name="Buettner E."/>
        </authorList>
    </citation>
    <scope>NUCLEOTIDE SEQUENCE</scope>
    <source>
        <strain evidence="1">Babe33</strain>
    </source>
</reference>
<sequence>MLEKAMFDWAPAKDFPVNVRSLGRHGPYIVQTNTFGSGTRSDCWFDTPINELPLVPTKFISGEEKDLALPPAVKAWRLNHANAKIRQEAKISRFASCDGQVGLLHAARLPSNAPCEDEWDMRTADGRVYVGIYDGHG</sequence>
<evidence type="ECO:0000313" key="1">
    <source>
        <dbReference type="EMBL" id="KAJ2982227.1"/>
    </source>
</evidence>
<evidence type="ECO:0000313" key="2">
    <source>
        <dbReference type="Proteomes" id="UP001143910"/>
    </source>
</evidence>